<dbReference type="AlphaFoldDB" id="A0A381TKE7"/>
<evidence type="ECO:0000256" key="2">
    <source>
        <dbReference type="SAM" id="Phobius"/>
    </source>
</evidence>
<dbReference type="InterPro" id="IPR008972">
    <property type="entry name" value="Cupredoxin"/>
</dbReference>
<accession>A0A381TKE7</accession>
<evidence type="ECO:0000256" key="1">
    <source>
        <dbReference type="SAM" id="MobiDB-lite"/>
    </source>
</evidence>
<evidence type="ECO:0008006" key="4">
    <source>
        <dbReference type="Google" id="ProtNLM"/>
    </source>
</evidence>
<name>A0A381TKE7_9ZZZZ</name>
<keyword evidence="2" id="KW-0472">Membrane</keyword>
<sequence>MGETITGNSGNYLDVFASANFLKENLMKFVNLFFPISLKALFIVFFFAGFSLVQAENLKMSVMIEHDHHDSENMIKLVPKVIRVKQNDRVTLNIKTMQNGIMHIHGYDIENEVKKGELGNLHFEANATGRFKITFHAKEEHAHNKKKQKHGGHEAEGNHSEGTSDHATEHKEEASSGHGDHGDHKEHEEEEQAIGYLEVYPN</sequence>
<feature type="transmembrane region" description="Helical" evidence="2">
    <location>
        <begin position="32"/>
        <end position="53"/>
    </location>
</feature>
<keyword evidence="2" id="KW-1133">Transmembrane helix</keyword>
<proteinExistence type="predicted"/>
<dbReference type="Gene3D" id="2.60.40.420">
    <property type="entry name" value="Cupredoxins - blue copper proteins"/>
    <property type="match status" value="1"/>
</dbReference>
<dbReference type="EMBL" id="UINC01004739">
    <property type="protein sequence ID" value="SVA16520.1"/>
    <property type="molecule type" value="Genomic_DNA"/>
</dbReference>
<reference evidence="3" key="1">
    <citation type="submission" date="2018-05" db="EMBL/GenBank/DDBJ databases">
        <authorList>
            <person name="Lanie J.A."/>
            <person name="Ng W.-L."/>
            <person name="Kazmierczak K.M."/>
            <person name="Andrzejewski T.M."/>
            <person name="Davidsen T.M."/>
            <person name="Wayne K.J."/>
            <person name="Tettelin H."/>
            <person name="Glass J.I."/>
            <person name="Rusch D."/>
            <person name="Podicherti R."/>
            <person name="Tsui H.-C.T."/>
            <person name="Winkler M.E."/>
        </authorList>
    </citation>
    <scope>NUCLEOTIDE SEQUENCE</scope>
</reference>
<feature type="compositionally biased region" description="Basic and acidic residues" evidence="1">
    <location>
        <begin position="151"/>
        <end position="187"/>
    </location>
</feature>
<keyword evidence="2" id="KW-0812">Transmembrane</keyword>
<evidence type="ECO:0000313" key="3">
    <source>
        <dbReference type="EMBL" id="SVA16520.1"/>
    </source>
</evidence>
<protein>
    <recommendedName>
        <fullName evidence="4">EfeO-type cupredoxin-like domain-containing protein</fullName>
    </recommendedName>
</protein>
<dbReference type="SUPFAM" id="SSF49503">
    <property type="entry name" value="Cupredoxins"/>
    <property type="match status" value="1"/>
</dbReference>
<feature type="region of interest" description="Disordered" evidence="1">
    <location>
        <begin position="139"/>
        <end position="202"/>
    </location>
</feature>
<organism evidence="3">
    <name type="scientific">marine metagenome</name>
    <dbReference type="NCBI Taxonomy" id="408172"/>
    <lineage>
        <taxon>unclassified sequences</taxon>
        <taxon>metagenomes</taxon>
        <taxon>ecological metagenomes</taxon>
    </lineage>
</organism>
<gene>
    <name evidence="3" type="ORF">METZ01_LOCUS69374</name>
</gene>